<dbReference type="KEGG" id="vg:14016385"/>
<dbReference type="EMBL" id="JX123262">
    <property type="protein sequence ID" value="AFN39340.1"/>
    <property type="molecule type" value="Genomic_DNA"/>
</dbReference>
<evidence type="ECO:0000313" key="1">
    <source>
        <dbReference type="EMBL" id="AFN39340.1"/>
    </source>
</evidence>
<sequence>MLNWFKKTDTLDLVVEISYYDSMNCLVLIDTPEIPVTFTKGCDLKETINKAVITFAKNDDKIQSAFKDIRVPSFVRSGWLFDYRVSHDGKFQDVKSNRKFWNHTVIDISGAETPWGKKIQNQIKGVINGS</sequence>
<organism evidence="1 2">
    <name type="scientific">Aeromonas phage CC2</name>
    <dbReference type="NCBI Taxonomy" id="1204516"/>
    <lineage>
        <taxon>Viruses</taxon>
        <taxon>Duplodnaviria</taxon>
        <taxon>Heunggongvirae</taxon>
        <taxon>Uroviricota</taxon>
        <taxon>Caudoviricetes</taxon>
        <taxon>Pantevenvirales</taxon>
        <taxon>Straboviridae</taxon>
        <taxon>Emmerichvirinae</taxon>
        <taxon>Ceceduovirus</taxon>
        <taxon>Ceceduovirus cc2</taxon>
    </lineage>
</organism>
<dbReference type="RefSeq" id="YP_007010118.1">
    <property type="nucleotide sequence ID" value="NC_019538.1"/>
</dbReference>
<accession>I6WBQ5</accession>
<name>I6WBQ5_9CAUD</name>
<gene>
    <name evidence="1" type="ORF">CC2_092</name>
</gene>
<keyword evidence="2" id="KW-1185">Reference proteome</keyword>
<proteinExistence type="predicted"/>
<dbReference type="OrthoDB" id="38731at10239"/>
<evidence type="ECO:0000313" key="2">
    <source>
        <dbReference type="Proteomes" id="UP000009016"/>
    </source>
</evidence>
<reference evidence="1 2" key="1">
    <citation type="journal article" date="2012" name="J. Virol.">
        <title>Complete Genome Sequence of Aeromonas hydrophila Phage CC2.</title>
        <authorList>
            <person name="Shen C.J."/>
            <person name="Liu Y.J."/>
            <person name="Lu C.P."/>
        </authorList>
    </citation>
    <scope>NUCLEOTIDE SEQUENCE [LARGE SCALE GENOMIC DNA]</scope>
</reference>
<protein>
    <submittedName>
        <fullName evidence="1">Uncharacterized protein</fullName>
    </submittedName>
</protein>
<dbReference type="GeneID" id="14016385"/>
<dbReference type="Proteomes" id="UP000009016">
    <property type="component" value="Segment"/>
</dbReference>